<evidence type="ECO:0000313" key="3">
    <source>
        <dbReference type="Proteomes" id="UP000193450"/>
    </source>
</evidence>
<dbReference type="KEGG" id="osg:BST96_10650"/>
<reference evidence="2 3" key="1">
    <citation type="submission" date="2016-11" db="EMBL/GenBank/DDBJ databases">
        <title>Trade-off between light-utilization and light-protection in marine flavobacteria.</title>
        <authorList>
            <person name="Kumagai Y."/>
        </authorList>
    </citation>
    <scope>NUCLEOTIDE SEQUENCE [LARGE SCALE GENOMIC DNA]</scope>
    <source>
        <strain evidence="2 3">NBRC 107125</strain>
    </source>
</reference>
<dbReference type="PANTHER" id="PTHR30068">
    <property type="entry name" value="URONATE ISOMERASE"/>
    <property type="match status" value="1"/>
</dbReference>
<dbReference type="GO" id="GO:0042840">
    <property type="term" value="P:D-glucuronate catabolic process"/>
    <property type="evidence" value="ECO:0007669"/>
    <property type="project" value="TreeGrafter"/>
</dbReference>
<dbReference type="Proteomes" id="UP000193450">
    <property type="component" value="Chromosome"/>
</dbReference>
<evidence type="ECO:0000259" key="1">
    <source>
        <dbReference type="Pfam" id="PF01553"/>
    </source>
</evidence>
<dbReference type="OrthoDB" id="1078132at2"/>
<keyword evidence="3" id="KW-1185">Reference proteome</keyword>
<dbReference type="RefSeq" id="WP_085758685.1">
    <property type="nucleotide sequence ID" value="NZ_CP019343.1"/>
</dbReference>
<dbReference type="Pfam" id="PF01553">
    <property type="entry name" value="Acyltransferase"/>
    <property type="match status" value="1"/>
</dbReference>
<organism evidence="2 3">
    <name type="scientific">Oceanicoccus sagamiensis</name>
    <dbReference type="NCBI Taxonomy" id="716816"/>
    <lineage>
        <taxon>Bacteria</taxon>
        <taxon>Pseudomonadati</taxon>
        <taxon>Pseudomonadota</taxon>
        <taxon>Gammaproteobacteria</taxon>
        <taxon>Cellvibrionales</taxon>
        <taxon>Spongiibacteraceae</taxon>
        <taxon>Oceanicoccus</taxon>
    </lineage>
</organism>
<protein>
    <submittedName>
        <fullName evidence="2">Cytochrome C oxidase Cbb3</fullName>
    </submittedName>
</protein>
<dbReference type="EMBL" id="CP019343">
    <property type="protein sequence ID" value="ARN74539.1"/>
    <property type="molecule type" value="Genomic_DNA"/>
</dbReference>
<dbReference type="SUPFAM" id="SSF69593">
    <property type="entry name" value="Glycerol-3-phosphate (1)-acyltransferase"/>
    <property type="match status" value="1"/>
</dbReference>
<evidence type="ECO:0000313" key="2">
    <source>
        <dbReference type="EMBL" id="ARN74539.1"/>
    </source>
</evidence>
<sequence length="385" mass="42933">MGQFADIRPYNDEEVASVLTGLIADDELIAAVASLKLGAWHKPLSWLIYPLIRWVLSRQLRGITTVEDFQHVVKGYMDGMIEKTTTGFTVSGLDALDPAKPYLFMSNHRDITMDPAFVTYALYHNNHDTARIAIGDNLLTKPYVSDLMRLNKSFIVKRSAKGPRQILAAYKMLSSYIRHSIEEDNNPIWIAQREGRAKDGNDRTEPAIIKMLAMSQKKQSESLSDYINQLHIVPVSISYELDPCDGAKAKELYETAAYGEYKKDEHEDVESIAKGIAGNKGNVHVSFGTPLEGDFANADAVAEAIDRQVVGNYVLHTSNFFAYKLLHGHYPDGVHSSDGQAFSELALAAGETAFKQRIDSLPTEHREFALGIYANTIDRKQQFSA</sequence>
<name>A0A1X9NGA8_9GAMM</name>
<dbReference type="InterPro" id="IPR002123">
    <property type="entry name" value="Plipid/glycerol_acylTrfase"/>
</dbReference>
<feature type="domain" description="Phospholipid/glycerol acyltransferase" evidence="1">
    <location>
        <begin position="88"/>
        <end position="237"/>
    </location>
</feature>
<dbReference type="GO" id="GO:0016746">
    <property type="term" value="F:acyltransferase activity"/>
    <property type="evidence" value="ECO:0007669"/>
    <property type="project" value="InterPro"/>
</dbReference>
<proteinExistence type="predicted"/>
<dbReference type="GO" id="GO:0019698">
    <property type="term" value="P:D-galacturonate catabolic process"/>
    <property type="evidence" value="ECO:0007669"/>
    <property type="project" value="TreeGrafter"/>
</dbReference>
<dbReference type="STRING" id="716816.BST96_10650"/>
<dbReference type="PANTHER" id="PTHR30068:SF3">
    <property type="entry name" value="PHOSPHOLIPID_GLYCEROL ACYLTRANSFERASE DOMAIN-CONTAINING PROTEIN"/>
    <property type="match status" value="1"/>
</dbReference>
<gene>
    <name evidence="2" type="ORF">BST96_10650</name>
</gene>
<accession>A0A1X9NGA8</accession>
<dbReference type="AlphaFoldDB" id="A0A1X9NGA8"/>